<keyword evidence="2" id="KW-0255">Endonuclease</keyword>
<dbReference type="Pfam" id="PF09588">
    <property type="entry name" value="YqaJ"/>
    <property type="match status" value="1"/>
</dbReference>
<dbReference type="PANTHER" id="PTHR46609">
    <property type="entry name" value="EXONUCLEASE, PHAGE-TYPE/RECB, C-TERMINAL DOMAIN-CONTAINING PROTEIN"/>
    <property type="match status" value="1"/>
</dbReference>
<dbReference type="InterPro" id="IPR017482">
    <property type="entry name" value="Lambda-type_endonuclease"/>
</dbReference>
<evidence type="ECO:0000313" key="3">
    <source>
        <dbReference type="Proteomes" id="UP000005090"/>
    </source>
</evidence>
<evidence type="ECO:0000259" key="1">
    <source>
        <dbReference type="Pfam" id="PF09588"/>
    </source>
</evidence>
<protein>
    <submittedName>
        <fullName evidence="2">Putative phage-type endonuclease</fullName>
    </submittedName>
</protein>
<name>H8GPM4_METAL</name>
<dbReference type="Proteomes" id="UP000005090">
    <property type="component" value="Chromosome"/>
</dbReference>
<gene>
    <name evidence="2" type="ORF">Metal_0643</name>
</gene>
<sequence>MKVINNVSQRSPEWRLWRSQGVSASEAAIIMNRSPYKTPWRLWAEKKGLVLEQTLENNPLIRLGLEYEPQALQRFEDKHDVLLLPLCGESERYPLMRASFDGLSESQEPVEVKCPHESTFLDVLLNREQSAAYQLYWCQVQQQLLVAEAARGFLFFYHQGQDVEFVIERDEAFLIQLIETAMDFWSAVKTGREPKKDPERDLYLPQGDDEQQWQRLAADYRQNAEKIDDIKAQLKAMELQQATIEHTLVGLMGHFLAAEHSGLRVSRFQVQGSIDYKAVLNAMLPEVGESALEPYRKKPSERVRITCRDDDGNRAEVPFDAEALKDLAGVDYWF</sequence>
<accession>H8GPM4</accession>
<dbReference type="InterPro" id="IPR051703">
    <property type="entry name" value="NF-kappa-B_Signaling_Reg"/>
</dbReference>
<dbReference type="AlphaFoldDB" id="H8GPM4"/>
<reference evidence="2 3" key="1">
    <citation type="journal article" date="2013" name="Genome Announc.">
        <title>Genome Sequence of the Obligate Gammaproteobacterial Methanotroph Methylomicrobium album Strain BG8.</title>
        <authorList>
            <person name="Kits K.D."/>
            <person name="Kalyuzhnaya M.G."/>
            <person name="Klotz M.G."/>
            <person name="Jetten M.S."/>
            <person name="Op den Camp H.J."/>
            <person name="Vuilleumier S."/>
            <person name="Bringel F."/>
            <person name="Dispirito A.A."/>
            <person name="Murrell J.C."/>
            <person name="Bruce D."/>
            <person name="Cheng J.F."/>
            <person name="Copeland A."/>
            <person name="Goodwin L."/>
            <person name="Hauser L."/>
            <person name="Lajus A."/>
            <person name="Land M.L."/>
            <person name="Lapidus A."/>
            <person name="Lucas S."/>
            <person name="Medigue C."/>
            <person name="Pitluck S."/>
            <person name="Woyke T."/>
            <person name="Zeytun A."/>
            <person name="Stein L.Y."/>
        </authorList>
    </citation>
    <scope>NUCLEOTIDE SEQUENCE [LARGE SCALE GENOMIC DNA]</scope>
    <source>
        <strain evidence="2 3">BG8</strain>
    </source>
</reference>
<dbReference type="NCBIfam" id="TIGR03033">
    <property type="entry name" value="phage_rel_nuc"/>
    <property type="match status" value="1"/>
</dbReference>
<organism evidence="2 3">
    <name type="scientific">Methylomicrobium album BG8</name>
    <dbReference type="NCBI Taxonomy" id="686340"/>
    <lineage>
        <taxon>Bacteria</taxon>
        <taxon>Pseudomonadati</taxon>
        <taxon>Pseudomonadota</taxon>
        <taxon>Gammaproteobacteria</taxon>
        <taxon>Methylococcales</taxon>
        <taxon>Methylococcaceae</taxon>
        <taxon>Methylomicrobium</taxon>
    </lineage>
</organism>
<feature type="domain" description="YqaJ viral recombinase" evidence="1">
    <location>
        <begin position="13"/>
        <end position="149"/>
    </location>
</feature>
<dbReference type="eggNOG" id="COG5377">
    <property type="taxonomic scope" value="Bacteria"/>
</dbReference>
<dbReference type="InterPro" id="IPR011604">
    <property type="entry name" value="PDDEXK-like_dom_sf"/>
</dbReference>
<evidence type="ECO:0000313" key="2">
    <source>
        <dbReference type="EMBL" id="EIC28486.1"/>
    </source>
</evidence>
<keyword evidence="3" id="KW-1185">Reference proteome</keyword>
<dbReference type="HOGENOM" id="CLU_066205_1_0_6"/>
<dbReference type="InterPro" id="IPR019080">
    <property type="entry name" value="YqaJ_viral_recombinase"/>
</dbReference>
<keyword evidence="2" id="KW-0378">Hydrolase</keyword>
<dbReference type="SUPFAM" id="SSF52980">
    <property type="entry name" value="Restriction endonuclease-like"/>
    <property type="match status" value="1"/>
</dbReference>
<dbReference type="RefSeq" id="WP_005369553.1">
    <property type="nucleotide sequence ID" value="NZ_CM001475.1"/>
</dbReference>
<proteinExistence type="predicted"/>
<dbReference type="PANTHER" id="PTHR46609:SF6">
    <property type="entry name" value="EXONUCLEASE, PHAGE-TYPE_RECB, C-TERMINAL DOMAIN-CONTAINING PROTEIN-RELATED"/>
    <property type="match status" value="1"/>
</dbReference>
<dbReference type="GO" id="GO:0004519">
    <property type="term" value="F:endonuclease activity"/>
    <property type="evidence" value="ECO:0007669"/>
    <property type="project" value="UniProtKB-KW"/>
</dbReference>
<dbReference type="STRING" id="686340.Metal_0643"/>
<dbReference type="Gene3D" id="3.90.320.10">
    <property type="match status" value="1"/>
</dbReference>
<dbReference type="EMBL" id="CM001475">
    <property type="protein sequence ID" value="EIC28486.1"/>
    <property type="molecule type" value="Genomic_DNA"/>
</dbReference>
<keyword evidence="2" id="KW-0540">Nuclease</keyword>
<dbReference type="InterPro" id="IPR011335">
    <property type="entry name" value="Restrct_endonuc-II-like"/>
</dbReference>